<proteinExistence type="predicted"/>
<name>A0A427TE57_9BACI</name>
<dbReference type="RefSeq" id="WP_125482255.1">
    <property type="nucleotide sequence ID" value="NZ_RSFW01000037.1"/>
</dbReference>
<dbReference type="OrthoDB" id="2904428at2"/>
<evidence type="ECO:0000313" key="2">
    <source>
        <dbReference type="Proteomes" id="UP000279911"/>
    </source>
</evidence>
<reference evidence="2" key="1">
    <citation type="submission" date="2018-12" db="EMBL/GenBank/DDBJ databases">
        <title>Bacillus chawlae sp. nov., Bacillus glennii sp. nov., and Bacillus saganii sp. nov. Isolated from the Vehicle Assembly Building at Kennedy Space Center where the Viking Spacecraft were Assembled.</title>
        <authorList>
            <person name="Seuylemezian A."/>
            <person name="Vaishampayan P."/>
        </authorList>
    </citation>
    <scope>NUCLEOTIDE SEQUENCE [LARGE SCALE GENOMIC DNA]</scope>
    <source>
        <strain evidence="2">DSM 13966</strain>
    </source>
</reference>
<dbReference type="EMBL" id="RSFW01000037">
    <property type="protein sequence ID" value="RSD21078.1"/>
    <property type="molecule type" value="Genomic_DNA"/>
</dbReference>
<dbReference type="Proteomes" id="UP000279911">
    <property type="component" value="Unassembled WGS sequence"/>
</dbReference>
<accession>A0A427TE57</accession>
<comment type="caution">
    <text evidence="1">The sequence shown here is derived from an EMBL/GenBank/DDBJ whole genome shotgun (WGS) entry which is preliminary data.</text>
</comment>
<organism evidence="1 2">
    <name type="scientific">Mesobacillus subterraneus</name>
    <dbReference type="NCBI Taxonomy" id="285983"/>
    <lineage>
        <taxon>Bacteria</taxon>
        <taxon>Bacillati</taxon>
        <taxon>Bacillota</taxon>
        <taxon>Bacilli</taxon>
        <taxon>Bacillales</taxon>
        <taxon>Bacillaceae</taxon>
        <taxon>Mesobacillus</taxon>
    </lineage>
</organism>
<sequence>MKWDWDVSLKSAIRIGIRPAEYNEMTPHELNLCIHAFNEDQKIQSEDKLTIAYMNAYWHRVEKLPSLKQVLGQEPVKKKMTDKEMFNWVKALNAMLGGTIQKGGE</sequence>
<evidence type="ECO:0000313" key="1">
    <source>
        <dbReference type="EMBL" id="RSD21078.1"/>
    </source>
</evidence>
<protein>
    <submittedName>
        <fullName evidence="1">Uncharacterized protein</fullName>
    </submittedName>
</protein>
<dbReference type="AlphaFoldDB" id="A0A427TE57"/>
<gene>
    <name evidence="1" type="ORF">EJA10_22535</name>
</gene>